<evidence type="ECO:0000313" key="3">
    <source>
        <dbReference type="EMBL" id="SMD13330.1"/>
    </source>
</evidence>
<evidence type="ECO:0000259" key="2">
    <source>
        <dbReference type="PROSITE" id="PS51332"/>
    </source>
</evidence>
<feature type="compositionally biased region" description="Polar residues" evidence="1">
    <location>
        <begin position="20"/>
        <end position="32"/>
    </location>
</feature>
<evidence type="ECO:0000313" key="4">
    <source>
        <dbReference type="Proteomes" id="UP000192656"/>
    </source>
</evidence>
<feature type="compositionally biased region" description="Basic and acidic residues" evidence="1">
    <location>
        <begin position="1"/>
        <end position="18"/>
    </location>
</feature>
<dbReference type="InterPro" id="IPR036594">
    <property type="entry name" value="Meth_synthase_dom"/>
</dbReference>
<keyword evidence="4" id="KW-1185">Reference proteome</keyword>
<dbReference type="OrthoDB" id="5498228at2"/>
<gene>
    <name evidence="3" type="ORF">SAMN06297251_13615</name>
</gene>
<accession>A0A1W2EUD8</accession>
<dbReference type="Gene3D" id="3.40.50.280">
    <property type="entry name" value="Cobalamin-binding domain"/>
    <property type="match status" value="1"/>
</dbReference>
<dbReference type="STRING" id="937218.SAMN06297251_13615"/>
<name>A0A1W2EUD8_9HYPH</name>
<organism evidence="3 4">
    <name type="scientific">Fulvimarina manganoxydans</name>
    <dbReference type="NCBI Taxonomy" id="937218"/>
    <lineage>
        <taxon>Bacteria</taxon>
        <taxon>Pseudomonadati</taxon>
        <taxon>Pseudomonadota</taxon>
        <taxon>Alphaproteobacteria</taxon>
        <taxon>Hyphomicrobiales</taxon>
        <taxon>Aurantimonadaceae</taxon>
        <taxon>Fulvimarina</taxon>
    </lineage>
</organism>
<dbReference type="GO" id="GO:0046872">
    <property type="term" value="F:metal ion binding"/>
    <property type="evidence" value="ECO:0007669"/>
    <property type="project" value="InterPro"/>
</dbReference>
<dbReference type="EMBL" id="FWXR01000036">
    <property type="protein sequence ID" value="SMD13330.1"/>
    <property type="molecule type" value="Genomic_DNA"/>
</dbReference>
<sequence>MAFRMDHADAASADHDGYGSEQQSMSIDTNASRYGRLDEETADEGSDAPGRPAGLEDAVRAAVIPRLYARRSTPGCDKGHSADKRLSHFHTRHAADRLRSLLLSGRDEEQVAFLTEMRQTLSLSVLIGDVVAPVMDEIGIEWEEDRMTFAEVTLISTRLQRGLSLAIGREPAESGAKSAGRGDILLAVMPGEQHSIGVDALAALLAEAGHHVDRATSATLAELCKRVSEHTYRIVGLSCGSDRTRPALGETIASLRKASRNPRLRIFLGGRALHGAEELVDNMGADLIVTDGRRAVDLVSDALAS</sequence>
<feature type="domain" description="B12-binding" evidence="2">
    <location>
        <begin position="181"/>
        <end position="305"/>
    </location>
</feature>
<dbReference type="Pfam" id="PF02607">
    <property type="entry name" value="B12-binding_2"/>
    <property type="match status" value="1"/>
</dbReference>
<protein>
    <submittedName>
        <fullName evidence="3">Methanogenic corrinoid protein MtbC1</fullName>
    </submittedName>
</protein>
<dbReference type="Pfam" id="PF02310">
    <property type="entry name" value="B12-binding"/>
    <property type="match status" value="1"/>
</dbReference>
<feature type="region of interest" description="Disordered" evidence="1">
    <location>
        <begin position="1"/>
        <end position="56"/>
    </location>
</feature>
<dbReference type="InterPro" id="IPR036724">
    <property type="entry name" value="Cobalamin-bd_sf"/>
</dbReference>
<dbReference type="RefSeq" id="WP_084412996.1">
    <property type="nucleotide sequence ID" value="NZ_FWXR01000036.1"/>
</dbReference>
<dbReference type="Proteomes" id="UP000192656">
    <property type="component" value="Unassembled WGS sequence"/>
</dbReference>
<dbReference type="InterPro" id="IPR006158">
    <property type="entry name" value="Cobalamin-bd"/>
</dbReference>
<dbReference type="InterPro" id="IPR003759">
    <property type="entry name" value="Cbl-bd_cap"/>
</dbReference>
<dbReference type="AlphaFoldDB" id="A0A1W2EUD8"/>
<dbReference type="PROSITE" id="PS51332">
    <property type="entry name" value="B12_BINDING"/>
    <property type="match status" value="1"/>
</dbReference>
<reference evidence="3 4" key="1">
    <citation type="submission" date="2017-04" db="EMBL/GenBank/DDBJ databases">
        <authorList>
            <person name="Afonso C.L."/>
            <person name="Miller P.J."/>
            <person name="Scott M.A."/>
            <person name="Spackman E."/>
            <person name="Goraichik I."/>
            <person name="Dimitrov K.M."/>
            <person name="Suarez D.L."/>
            <person name="Swayne D.E."/>
        </authorList>
    </citation>
    <scope>NUCLEOTIDE SEQUENCE [LARGE SCALE GENOMIC DNA]</scope>
    <source>
        <strain evidence="3 4">CGMCC 1.10972</strain>
    </source>
</reference>
<dbReference type="GO" id="GO:0031419">
    <property type="term" value="F:cobalamin binding"/>
    <property type="evidence" value="ECO:0007669"/>
    <property type="project" value="InterPro"/>
</dbReference>
<dbReference type="Gene3D" id="1.10.1240.10">
    <property type="entry name" value="Methionine synthase domain"/>
    <property type="match status" value="1"/>
</dbReference>
<proteinExistence type="predicted"/>
<dbReference type="SUPFAM" id="SSF52242">
    <property type="entry name" value="Cobalamin (vitamin B12)-binding domain"/>
    <property type="match status" value="1"/>
</dbReference>
<evidence type="ECO:0000256" key="1">
    <source>
        <dbReference type="SAM" id="MobiDB-lite"/>
    </source>
</evidence>